<sequence length="202" mass="22619">MESPIQLPNTQQLAVGTAQNLLFRFSQAKPFRVKDQDKPDFKSVEELTGTSWITSLELKHHDAEIGSFVFEECIITVNLEKNIISTALQGRDGTIKEYVAQGDYTIGIAAGITNYKEGDLSAASKAYPTDQIKRLNKFLKIKESLTVTSDFLAYFGINSAVIQKFSLTQETHSNRQSISITMLSDTTYEILLKEKQDVKTVQ</sequence>
<accession>A0A7X0MJ10</accession>
<dbReference type="Pfam" id="PF19512">
    <property type="entry name" value="DUF6046"/>
    <property type="match status" value="1"/>
</dbReference>
<dbReference type="AlphaFoldDB" id="A0A7X0MJ10"/>
<gene>
    <name evidence="2" type="ORF">HDF25_001256</name>
</gene>
<reference evidence="2 3" key="1">
    <citation type="submission" date="2020-08" db="EMBL/GenBank/DDBJ databases">
        <title>Genomic Encyclopedia of Type Strains, Phase IV (KMG-V): Genome sequencing to study the core and pangenomes of soil and plant-associated prokaryotes.</title>
        <authorList>
            <person name="Whitman W."/>
        </authorList>
    </citation>
    <scope>NUCLEOTIDE SEQUENCE [LARGE SCALE GENOMIC DNA]</scope>
    <source>
        <strain evidence="2 3">M2T3</strain>
    </source>
</reference>
<proteinExistence type="predicted"/>
<evidence type="ECO:0000259" key="1">
    <source>
        <dbReference type="Pfam" id="PF19512"/>
    </source>
</evidence>
<dbReference type="RefSeq" id="WP_184623859.1">
    <property type="nucleotide sequence ID" value="NZ_JACHCC010000003.1"/>
</dbReference>
<organism evidence="2 3">
    <name type="scientific">Pedobacter cryoconitis</name>
    <dbReference type="NCBI Taxonomy" id="188932"/>
    <lineage>
        <taxon>Bacteria</taxon>
        <taxon>Pseudomonadati</taxon>
        <taxon>Bacteroidota</taxon>
        <taxon>Sphingobacteriia</taxon>
        <taxon>Sphingobacteriales</taxon>
        <taxon>Sphingobacteriaceae</taxon>
        <taxon>Pedobacter</taxon>
    </lineage>
</organism>
<protein>
    <recommendedName>
        <fullName evidence="1">DUF6046 domain-containing protein</fullName>
    </recommendedName>
</protein>
<comment type="caution">
    <text evidence="2">The sequence shown here is derived from an EMBL/GenBank/DDBJ whole genome shotgun (WGS) entry which is preliminary data.</text>
</comment>
<dbReference type="InterPro" id="IPR046109">
    <property type="entry name" value="DUF6046"/>
</dbReference>
<dbReference type="Proteomes" id="UP000521017">
    <property type="component" value="Unassembled WGS sequence"/>
</dbReference>
<evidence type="ECO:0000313" key="3">
    <source>
        <dbReference type="Proteomes" id="UP000521017"/>
    </source>
</evidence>
<feature type="domain" description="DUF6046" evidence="1">
    <location>
        <begin position="71"/>
        <end position="194"/>
    </location>
</feature>
<dbReference type="EMBL" id="JACHCC010000003">
    <property type="protein sequence ID" value="MBB6499115.1"/>
    <property type="molecule type" value="Genomic_DNA"/>
</dbReference>
<evidence type="ECO:0000313" key="2">
    <source>
        <dbReference type="EMBL" id="MBB6499115.1"/>
    </source>
</evidence>
<name>A0A7X0MJ10_9SPHI</name>